<dbReference type="Gene3D" id="3.40.30.10">
    <property type="entry name" value="Glutaredoxin"/>
    <property type="match status" value="1"/>
</dbReference>
<proteinExistence type="predicted"/>
<dbReference type="PROSITE" id="PS51352">
    <property type="entry name" value="THIOREDOXIN_2"/>
    <property type="match status" value="1"/>
</dbReference>
<reference evidence="3 4" key="1">
    <citation type="submission" date="2018-05" db="EMBL/GenBank/DDBJ databases">
        <title>Pedobacter paludis sp. nov., isolated from wetland soil.</title>
        <authorList>
            <person name="Zhang Y."/>
            <person name="Wang G."/>
        </authorList>
    </citation>
    <scope>NUCLEOTIDE SEQUENCE [LARGE SCALE GENOMIC DNA]</scope>
    <source>
        <strain evidence="3 4">KCTC22721</strain>
    </source>
</reference>
<accession>A0A317EHN3</accession>
<evidence type="ECO:0000259" key="2">
    <source>
        <dbReference type="PROSITE" id="PS51352"/>
    </source>
</evidence>
<dbReference type="PANTHER" id="PTHR42852">
    <property type="entry name" value="THIOL:DISULFIDE INTERCHANGE PROTEIN DSBE"/>
    <property type="match status" value="1"/>
</dbReference>
<dbReference type="CDD" id="cd02966">
    <property type="entry name" value="TlpA_like_family"/>
    <property type="match status" value="1"/>
</dbReference>
<sequence length="203" mass="23261">MKKSTIFIVMALLCLKFNANSQNPVTEHAQTGKGTAEQFILGAKLPETFWEGQYSFYSKGQTVTQNLKAHQNKLVILDFWATWCTVCRKKLPMLDSMQRAYPDELAVIPINSVKSEDRLDQIANVLNGKFKPFIAYNLATIIKDESLTKMFPYAQLSHDIWIQDGRILAITGSDFLEAKAIEKIILENREYRQKLEKAKKQIK</sequence>
<organism evidence="3 4">
    <name type="scientific">Pedobacter yonginense</name>
    <dbReference type="NCBI Taxonomy" id="651869"/>
    <lineage>
        <taxon>Bacteria</taxon>
        <taxon>Pseudomonadati</taxon>
        <taxon>Bacteroidota</taxon>
        <taxon>Sphingobacteriia</taxon>
        <taxon>Sphingobacteriales</taxon>
        <taxon>Sphingobacteriaceae</taxon>
        <taxon>Pedobacter</taxon>
    </lineage>
</organism>
<dbReference type="InterPro" id="IPR013766">
    <property type="entry name" value="Thioredoxin_domain"/>
</dbReference>
<dbReference type="AlphaFoldDB" id="A0A317EHN3"/>
<evidence type="ECO:0000256" key="1">
    <source>
        <dbReference type="SAM" id="SignalP"/>
    </source>
</evidence>
<keyword evidence="4" id="KW-1185">Reference proteome</keyword>
<dbReference type="InterPro" id="IPR036249">
    <property type="entry name" value="Thioredoxin-like_sf"/>
</dbReference>
<evidence type="ECO:0000313" key="3">
    <source>
        <dbReference type="EMBL" id="PWS26162.1"/>
    </source>
</evidence>
<dbReference type="RefSeq" id="WP_109926727.1">
    <property type="nucleotide sequence ID" value="NZ_QGNZ01000004.1"/>
</dbReference>
<name>A0A317EHN3_9SPHI</name>
<dbReference type="OrthoDB" id="793244at2"/>
<dbReference type="EMBL" id="QGNZ01000004">
    <property type="protein sequence ID" value="PWS26162.1"/>
    <property type="molecule type" value="Genomic_DNA"/>
</dbReference>
<dbReference type="SUPFAM" id="SSF52833">
    <property type="entry name" value="Thioredoxin-like"/>
    <property type="match status" value="1"/>
</dbReference>
<feature type="signal peptide" evidence="1">
    <location>
        <begin position="1"/>
        <end position="21"/>
    </location>
</feature>
<dbReference type="PANTHER" id="PTHR42852:SF13">
    <property type="entry name" value="PROTEIN DIPZ"/>
    <property type="match status" value="1"/>
</dbReference>
<evidence type="ECO:0000313" key="4">
    <source>
        <dbReference type="Proteomes" id="UP000245379"/>
    </source>
</evidence>
<dbReference type="InterPro" id="IPR050553">
    <property type="entry name" value="Thioredoxin_ResA/DsbE_sf"/>
</dbReference>
<dbReference type="Proteomes" id="UP000245379">
    <property type="component" value="Unassembled WGS sequence"/>
</dbReference>
<keyword evidence="1" id="KW-0732">Signal</keyword>
<comment type="caution">
    <text evidence="3">The sequence shown here is derived from an EMBL/GenBank/DDBJ whole genome shotgun (WGS) entry which is preliminary data.</text>
</comment>
<feature type="chain" id="PRO_5016355034" description="Thioredoxin domain-containing protein" evidence="1">
    <location>
        <begin position="22"/>
        <end position="203"/>
    </location>
</feature>
<gene>
    <name evidence="3" type="ORF">DHW03_15310</name>
</gene>
<protein>
    <recommendedName>
        <fullName evidence="2">Thioredoxin domain-containing protein</fullName>
    </recommendedName>
</protein>
<feature type="domain" description="Thioredoxin" evidence="2">
    <location>
        <begin position="30"/>
        <end position="190"/>
    </location>
</feature>
<dbReference type="Pfam" id="PF00085">
    <property type="entry name" value="Thioredoxin"/>
    <property type="match status" value="1"/>
</dbReference>